<feature type="domain" description="Ppx/GppA phosphatase C-terminal" evidence="3">
    <location>
        <begin position="312"/>
        <end position="449"/>
    </location>
</feature>
<gene>
    <name evidence="4" type="ORF">HCR_08730</name>
</gene>
<dbReference type="PIRSF" id="PIRSF001267">
    <property type="entry name" value="Pyrophosphatase_GppA_Ppx"/>
    <property type="match status" value="1"/>
</dbReference>
<dbReference type="Pfam" id="PF02541">
    <property type="entry name" value="Ppx-GppA"/>
    <property type="match status" value="1"/>
</dbReference>
<evidence type="ECO:0000259" key="3">
    <source>
        <dbReference type="Pfam" id="PF21447"/>
    </source>
</evidence>
<accession>A0ABM8FJT6</accession>
<dbReference type="InterPro" id="IPR003695">
    <property type="entry name" value="Ppx_GppA_N"/>
</dbReference>
<dbReference type="InterPro" id="IPR048950">
    <property type="entry name" value="Ppx_GppA_C"/>
</dbReference>
<dbReference type="RefSeq" id="WP_286337751.1">
    <property type="nucleotide sequence ID" value="NZ_AP027370.1"/>
</dbReference>
<feature type="domain" description="Ppx/GppA phosphatase N-terminal" evidence="2">
    <location>
        <begin position="19"/>
        <end position="299"/>
    </location>
</feature>
<dbReference type="CDD" id="cd24052">
    <property type="entry name" value="ASKHA_NBD_HpPPX-GppA-like"/>
    <property type="match status" value="1"/>
</dbReference>
<dbReference type="Proteomes" id="UP001321445">
    <property type="component" value="Chromosome"/>
</dbReference>
<evidence type="ECO:0000259" key="2">
    <source>
        <dbReference type="Pfam" id="PF02541"/>
    </source>
</evidence>
<dbReference type="Gene3D" id="3.30.420.40">
    <property type="match status" value="1"/>
</dbReference>
<dbReference type="PANTHER" id="PTHR30005">
    <property type="entry name" value="EXOPOLYPHOSPHATASE"/>
    <property type="match status" value="1"/>
</dbReference>
<dbReference type="Gene3D" id="1.10.3210.10">
    <property type="entry name" value="Hypothetical protein af1432"/>
    <property type="match status" value="1"/>
</dbReference>
<keyword evidence="5" id="KW-1185">Reference proteome</keyword>
<proteinExistence type="predicted"/>
<organism evidence="4 5">
    <name type="scientific">Hydrogenimonas cancrithermarum</name>
    <dbReference type="NCBI Taxonomy" id="2993563"/>
    <lineage>
        <taxon>Bacteria</taxon>
        <taxon>Pseudomonadati</taxon>
        <taxon>Campylobacterota</taxon>
        <taxon>Epsilonproteobacteria</taxon>
        <taxon>Campylobacterales</taxon>
        <taxon>Hydrogenimonadaceae</taxon>
        <taxon>Hydrogenimonas</taxon>
    </lineage>
</organism>
<dbReference type="Pfam" id="PF21447">
    <property type="entry name" value="Ppx-GppA_III"/>
    <property type="match status" value="1"/>
</dbReference>
<dbReference type="Gene3D" id="3.30.420.150">
    <property type="entry name" value="Exopolyphosphatase. Domain 2"/>
    <property type="match status" value="1"/>
</dbReference>
<sequence>MAKRTAIIDIGSNSARMVVFERTSRYGFYLLNETRSRVRISEGAYEKGGELQPEAMERAFSALAQFLDIAKSYKTRKILCVATSAVRDASNKKLFLQRVERELGLRIKIVDGEKEAWLGGIAAVNLLPVKDAITIDIGGGSTDMALIRNRCVIETFSLDIGTVRLKELFFDKKRPIEEAKEFIDTALASLPKCFHSDLAVGIGGTIRAMAKAIMQRNDHSIDKIHAFTFSVEEESKFIRKVAHASVMKLSKYGIKKDRLDTIRPGALIFLSVLEKIGAKEVMTSGVGVREGLFLSDLLRNSNHLFPANFNPSVRSLQDRFCVDTKLATHIAATARKLFFALKDPFDLPDTALRYLEIAAKLSQIGIRLDFYAYHKHSAYMIMNDLDFGFTHEEMILVATLIRFNKRRLPKESFTKPHKRLLPDGNTLSWLSYIVSLAQTIHISRAREQIDADYRNGVLTINAPFDTYLAKERVKELEKPAPIAVEFV</sequence>
<dbReference type="InterPro" id="IPR043129">
    <property type="entry name" value="ATPase_NBD"/>
</dbReference>
<reference evidence="4 5" key="1">
    <citation type="submission" date="2023-03" db="EMBL/GenBank/DDBJ databases">
        <title>Description of Hydrogenimonas sp. ISO32.</title>
        <authorList>
            <person name="Mino S."/>
            <person name="Fukazawa S."/>
            <person name="Sawabe T."/>
        </authorList>
    </citation>
    <scope>NUCLEOTIDE SEQUENCE [LARGE SCALE GENOMIC DNA]</scope>
    <source>
        <strain evidence="4 5">ISO32</strain>
    </source>
</reference>
<keyword evidence="1" id="KW-0378">Hydrolase</keyword>
<evidence type="ECO:0000256" key="1">
    <source>
        <dbReference type="ARBA" id="ARBA00022801"/>
    </source>
</evidence>
<dbReference type="EMBL" id="AP027370">
    <property type="protein sequence ID" value="BDY12561.1"/>
    <property type="molecule type" value="Genomic_DNA"/>
</dbReference>
<dbReference type="InterPro" id="IPR050273">
    <property type="entry name" value="GppA/Ppx_hydrolase"/>
</dbReference>
<dbReference type="PANTHER" id="PTHR30005:SF0">
    <property type="entry name" value="RETROGRADE REGULATION PROTEIN 2"/>
    <property type="match status" value="1"/>
</dbReference>
<dbReference type="SUPFAM" id="SSF53067">
    <property type="entry name" value="Actin-like ATPase domain"/>
    <property type="match status" value="2"/>
</dbReference>
<name>A0ABM8FJT6_9BACT</name>
<dbReference type="InterPro" id="IPR030673">
    <property type="entry name" value="PyroPPase_GppA_Ppx"/>
</dbReference>
<protein>
    <submittedName>
        <fullName evidence="4">Guanosine polyphosphate pyrophosphohydrolase</fullName>
    </submittedName>
</protein>
<dbReference type="SUPFAM" id="SSF109604">
    <property type="entry name" value="HD-domain/PDEase-like"/>
    <property type="match status" value="1"/>
</dbReference>
<evidence type="ECO:0000313" key="4">
    <source>
        <dbReference type="EMBL" id="BDY12561.1"/>
    </source>
</evidence>
<evidence type="ECO:0000313" key="5">
    <source>
        <dbReference type="Proteomes" id="UP001321445"/>
    </source>
</evidence>